<feature type="region of interest" description="Disordered" evidence="8">
    <location>
        <begin position="155"/>
        <end position="178"/>
    </location>
</feature>
<feature type="compositionally biased region" description="Polar residues" evidence="8">
    <location>
        <begin position="1631"/>
        <end position="1642"/>
    </location>
</feature>
<evidence type="ECO:0000256" key="6">
    <source>
        <dbReference type="PROSITE-ProRule" id="PRU00309"/>
    </source>
</evidence>
<evidence type="ECO:0000259" key="9">
    <source>
        <dbReference type="PROSITE" id="PS50157"/>
    </source>
</evidence>
<feature type="region of interest" description="Disordered" evidence="8">
    <location>
        <begin position="868"/>
        <end position="904"/>
    </location>
</feature>
<sequence>MPTCAALGCLNYSRKPSPHLSYHRLPEEPVIAAAWKRAIGRADDPQNIFLCSNHFDDACFDHSNEIQKSIMGPNYFSGRQKLLPNSVPTIFSYEKKVEKPEKDYSLTKELIGTSGTSHYYDVTKNYKNEVNCEKYNMNKRDSRVIKIPDRKLNDSYQYSHQSSNISPSSPKSSHKDRSSLRHTVFDTNHYNFSSHSENEKYSKIKNESTLITQKINTSPTSFPDSRNLSHQKFYEENINYNLHFQDLRKKSISSRNTTRTEGSEINITKKGSVSEPILLQGNATEDSNSSTHSQQKPFYHSTKEKYDSQKNEDLVQQKMLLMQYKKNNAILAQNINTLYMLNQLNTATNIPVMGINPQLISPISPLTADSNQTVLPLASFGPSLNHVVSPSNVFTSDFKSQSNLFASLVSPCNQSQSSPPASEIYLRNLKQKTDRLSSPPQSFPPASEVYLKSLKLKTDQLSSLNHQPSCLPSGYDNSVINKIQFTDVEELIFLKNAVDTTLQKKFSGSENNLSALNGFDGQSATHSVKSLSKPPAPYSKPSAPSENKSSFSINLTKNSLVSSNEKPSKLSLSDYHSRRNQWNFNEPTKSSSMSHNNNRLVKSQSQSGITNNFNTDQTPPVKLALNEKLLTVNKTPELSNIDSSKETFCTISTDFSDEKKENTHIEDEYLEFMKSITGLDIIDNNKDDKDIHDKDTQSSPILNKIQSLQYLPENKSDTLLKNNNKVVEQFAFNSIRADTPSATVTLQQAKNSSKFKQSISETQLFNNNKLLSEKSENVLKIEPDVTNNVSPFVSTTKASETQVTTMDTSEAKKTNMQQKTKYTKSLVLAKSVETLSVPVNPKVEKTSQLGKNKDNIVKVIKQQKGAAKVEKKISNQVKGDKKMPFQQKADVKAEKGSQQHQQKGEDVVKLILQLQQQKDNAKVEKTKPPQQNPKIEKPPLNPKIEKTQQPLQQKDNSKIEKTKQLPQQKDFSKVEKIPQQHKQKADEKVEKELHHDKGYDIVKLILQLQQQKDDAKVENVTQSHLHKTDEKIDQALPDQQKADDKLENLSQKGDKVVKLVLQLHQKKDDAKETVNNEKSLFLKDKELNPLDILTLSKKKLLVTDQSSMLPAKKKVKTDIPSLTASKINKPVNLCSFLKTQVKEILKKKDMAKNFANESKSKCKEINDNIKENQVLKPITSHRKSEPNLVATENNITLEETLTEPNRNVKTSVNKIDTILELKTNQEILTTTIIEPSKNVRKSSKKVDKAAKINQQVLTTRTKESNKDDKKISIKVGTNFKENKDDLTNTAEYDKNDNKSHIDTTSKVNQKNLINNKSVKCKLPSEEESNHSDFCEKVPEKANLKLVIKTKGHVTELLCKPDVVAKQNSVTETSATSIDSEKMNKKESQKISNTEFDPEVEPLVLGKRRSKATLKKKAYYEYLRKREARHKAAKEAAEKQRRLADAEKQAKHLKKKEVLKHNQTLQAIKDNENLKSFVSCLKEGNNNDDAKVSFSHSSNDLFTLIQSSDSNQSVFQKGVTYQCKKCKDCFTTISSLTKHILVHEKLSNLEQIRNVNTPNDKKTFVCVLCSKSHDTHFVTIQDYCFHLMSQHSLSYEKASDTIIKNNLIPKHPKKFPKPKKKNLDIRPLSGSEVLSQNETNNKKPNGASKIIKAKEVVMRIKKLNLENQLKSVNNFKINNEQIPDVQVSLENENINSTKVSVFSLSDAVSNSKSSNNVTKKTESVYSVNTDYVKNDKQEINDLDLPLSELSLNKHDILDVSKEIPENVLESQTSKKVTNSKNCDPFDVNKVDTTEGFENKEEEKERIKSQFISAERTARTLVRNQRKNLSKTHKNVHSSSDSRKDYITIEQLDALKVKVRVKTTIANETVSINGSSEADNLVITNNKRSKKSKKRKLNHKKTSKKPSDQPVKKRKKYYVYEHELYNMQTEPNLINSFGIDSSNFSKTSDFKSNTDFTNLSGLFNESENEKILATYKNINYDSDYDYKNQAEDVFVSKDIFLTEDEITSSLLTLNDNSIDADTLERIHESYLRVVQYDVKQTLDDIITLITKQLEASIKPDKVCRSMTPCPYLDHEYFFQSKTDFQISTSKGVSENINILSNGMCDDADRNKTKDQEFQKNQCEKISLQFVESPSVFQIESILCPNIKISTDSHIDSSLCSYMEVSCIESSLESHDKSLSGSQIESTSIHIESDFNIKPLDFKTKIVEDKFSYVSSKFPISPIENNFKTGTVNSENSDVLTNDINSGKFNVSDVQYEIKSLLKELLDNILNPCSELSVISKNGICSNNTATDAIFDCSDKSTLHVQCCLEMGELSISAKCLNEFKNDSVAIGTEIQLNSGIFENSPFTKDDETIGISKKNFDLSDFQKEQRCPESSLKNLYNLNKPFSIDSKTLNNFDMMSPIHPTIHIDNNFGNQFHSSLVNEPLSKSIENENFFFNSSINIKQEILDDEDDDDGIDIHKFSMQNFSQTALTYFTNVEVKEEKTKLFSCPRKRLYSCDKYNSCSSKNIKSMDSYLQQDCFYNSKVFKKKNDALKHQYTRYKNCISACECQNMVKFTKLKDSRLLSSLEAQEVSFENSTRKKHTCKKCNAQFPSHKIFCRHQMFFHKNSLNDCKCLICGQSFLRRFYLHSHLKKHSEFRHRSSLTL</sequence>
<feature type="compositionally biased region" description="Basic and acidic residues" evidence="8">
    <location>
        <begin position="970"/>
        <end position="987"/>
    </location>
</feature>
<dbReference type="PANTHER" id="PTHR46600">
    <property type="entry name" value="THAP DOMAIN-CONTAINING"/>
    <property type="match status" value="1"/>
</dbReference>
<dbReference type="InterPro" id="IPR006612">
    <property type="entry name" value="THAP_Znf"/>
</dbReference>
<feature type="region of interest" description="Disordered" evidence="8">
    <location>
        <begin position="1879"/>
        <end position="1911"/>
    </location>
</feature>
<dbReference type="PANTHER" id="PTHR46600:SF11">
    <property type="entry name" value="THAP DOMAIN-CONTAINING PROTEIN 10"/>
    <property type="match status" value="1"/>
</dbReference>
<dbReference type="SMART" id="SM00692">
    <property type="entry name" value="DM3"/>
    <property type="match status" value="1"/>
</dbReference>
<feature type="compositionally biased region" description="Basic residues" evidence="8">
    <location>
        <begin position="1885"/>
        <end position="1902"/>
    </location>
</feature>
<protein>
    <submittedName>
        <fullName evidence="12">Uncharacterized protein LOC136080505 isoform X1</fullName>
    </submittedName>
</protein>
<keyword evidence="11" id="KW-1185">Reference proteome</keyword>
<evidence type="ECO:0000256" key="4">
    <source>
        <dbReference type="ARBA" id="ARBA00023125"/>
    </source>
</evidence>
<feature type="domain" description="C2H2-type" evidence="9">
    <location>
        <begin position="2610"/>
        <end position="2637"/>
    </location>
</feature>
<evidence type="ECO:0000313" key="12">
    <source>
        <dbReference type="RefSeq" id="XP_065653317.1"/>
    </source>
</evidence>
<keyword evidence="4 6" id="KW-0238">DNA-binding</keyword>
<keyword evidence="7" id="KW-0175">Coiled coil</keyword>
<reference evidence="12" key="1">
    <citation type="submission" date="2025-08" db="UniProtKB">
        <authorList>
            <consortium name="RefSeq"/>
        </authorList>
    </citation>
    <scope>IDENTIFICATION</scope>
</reference>
<name>A0ABM4BVU0_HYDVU</name>
<evidence type="ECO:0000256" key="8">
    <source>
        <dbReference type="SAM" id="MobiDB-lite"/>
    </source>
</evidence>
<evidence type="ECO:0000256" key="3">
    <source>
        <dbReference type="ARBA" id="ARBA00022833"/>
    </source>
</evidence>
<proteinExistence type="predicted"/>
<feature type="region of interest" description="Disordered" evidence="8">
    <location>
        <begin position="253"/>
        <end position="310"/>
    </location>
</feature>
<dbReference type="Pfam" id="PF05485">
    <property type="entry name" value="THAP"/>
    <property type="match status" value="1"/>
</dbReference>
<feature type="compositionally biased region" description="Low complexity" evidence="8">
    <location>
        <begin position="529"/>
        <end position="545"/>
    </location>
</feature>
<feature type="region of interest" description="Disordered" evidence="8">
    <location>
        <begin position="1626"/>
        <end position="1646"/>
    </location>
</feature>
<dbReference type="SUPFAM" id="SSF57716">
    <property type="entry name" value="Glucocorticoid receptor-like (DNA-binding domain)"/>
    <property type="match status" value="1"/>
</dbReference>
<dbReference type="PROSITE" id="PS00028">
    <property type="entry name" value="ZINC_FINGER_C2H2_1"/>
    <property type="match status" value="2"/>
</dbReference>
<gene>
    <name evidence="12" type="primary">LOC136080505</name>
</gene>
<dbReference type="SMART" id="SM00980">
    <property type="entry name" value="THAP"/>
    <property type="match status" value="1"/>
</dbReference>
<dbReference type="PROSITE" id="PS50157">
    <property type="entry name" value="ZINC_FINGER_C2H2_2"/>
    <property type="match status" value="2"/>
</dbReference>
<dbReference type="Proteomes" id="UP001652625">
    <property type="component" value="Chromosome 05"/>
</dbReference>
<keyword evidence="1" id="KW-0479">Metal-binding</keyword>
<evidence type="ECO:0000256" key="5">
    <source>
        <dbReference type="PROSITE-ProRule" id="PRU00042"/>
    </source>
</evidence>
<dbReference type="PROSITE" id="PS50950">
    <property type="entry name" value="ZF_THAP"/>
    <property type="match status" value="1"/>
</dbReference>
<keyword evidence="2 5" id="KW-0863">Zinc-finger</keyword>
<dbReference type="GeneID" id="136080505"/>
<evidence type="ECO:0000259" key="10">
    <source>
        <dbReference type="PROSITE" id="PS50950"/>
    </source>
</evidence>
<feature type="compositionally biased region" description="Basic and acidic residues" evidence="8">
    <location>
        <begin position="1378"/>
        <end position="1388"/>
    </location>
</feature>
<feature type="region of interest" description="Disordered" evidence="8">
    <location>
        <begin position="918"/>
        <end position="987"/>
    </location>
</feature>
<dbReference type="InterPro" id="IPR013087">
    <property type="entry name" value="Znf_C2H2_type"/>
</dbReference>
<feature type="region of interest" description="Disordered" evidence="8">
    <location>
        <begin position="1371"/>
        <end position="1393"/>
    </location>
</feature>
<dbReference type="InterPro" id="IPR026516">
    <property type="entry name" value="THAP1/10"/>
</dbReference>
<feature type="compositionally biased region" description="Basic and acidic residues" evidence="8">
    <location>
        <begin position="301"/>
        <end position="310"/>
    </location>
</feature>
<dbReference type="SMART" id="SM00355">
    <property type="entry name" value="ZnF_C2H2"/>
    <property type="match status" value="4"/>
</dbReference>
<feature type="coiled-coil region" evidence="7">
    <location>
        <begin position="1428"/>
        <end position="1455"/>
    </location>
</feature>
<accession>A0ABM4BVU0</accession>
<feature type="domain" description="THAP-type" evidence="10">
    <location>
        <begin position="1"/>
        <end position="91"/>
    </location>
</feature>
<evidence type="ECO:0000256" key="7">
    <source>
        <dbReference type="SAM" id="Coils"/>
    </source>
</evidence>
<feature type="region of interest" description="Disordered" evidence="8">
    <location>
        <begin position="523"/>
        <end position="551"/>
    </location>
</feature>
<evidence type="ECO:0000256" key="2">
    <source>
        <dbReference type="ARBA" id="ARBA00022771"/>
    </source>
</evidence>
<evidence type="ECO:0000313" key="11">
    <source>
        <dbReference type="Proteomes" id="UP001652625"/>
    </source>
</evidence>
<evidence type="ECO:0000256" key="1">
    <source>
        <dbReference type="ARBA" id="ARBA00022723"/>
    </source>
</evidence>
<feature type="compositionally biased region" description="Polar residues" evidence="8">
    <location>
        <begin position="253"/>
        <end position="271"/>
    </location>
</feature>
<dbReference type="RefSeq" id="XP_065653317.1">
    <property type="nucleotide sequence ID" value="XM_065797245.1"/>
</dbReference>
<feature type="compositionally biased region" description="Low complexity" evidence="8">
    <location>
        <begin position="159"/>
        <end position="171"/>
    </location>
</feature>
<keyword evidence="3" id="KW-0862">Zinc</keyword>
<feature type="domain" description="C2H2-type" evidence="9">
    <location>
        <begin position="1520"/>
        <end position="1542"/>
    </location>
</feature>
<organism evidence="11 12">
    <name type="scientific">Hydra vulgaris</name>
    <name type="common">Hydra</name>
    <name type="synonym">Hydra attenuata</name>
    <dbReference type="NCBI Taxonomy" id="6087"/>
    <lineage>
        <taxon>Eukaryota</taxon>
        <taxon>Metazoa</taxon>
        <taxon>Cnidaria</taxon>
        <taxon>Hydrozoa</taxon>
        <taxon>Hydroidolina</taxon>
        <taxon>Anthoathecata</taxon>
        <taxon>Aplanulata</taxon>
        <taxon>Hydridae</taxon>
        <taxon>Hydra</taxon>
    </lineage>
</organism>
<feature type="compositionally biased region" description="Polar residues" evidence="8">
    <location>
        <begin position="281"/>
        <end position="296"/>
    </location>
</feature>